<proteinExistence type="inferred from homology"/>
<keyword evidence="3 6" id="KW-0256">Endoplasmic reticulum</keyword>
<dbReference type="Gene3D" id="3.30.450.70">
    <property type="match status" value="1"/>
</dbReference>
<dbReference type="VEuPathDB" id="FungiDB:BCV72DRAFT_213718"/>
<sequence length="144" mass="16984">MSNYYFVIVGATDNPIYESEIIPSSRSSAFIDPSRQKEDHKHLNQFIIHAALDVVEEYQWNVQAMYLKSIDRFNEYYVSCFVTAGNVKFMLLHDQKSEDSIKSFFTEVYELYIKILMNPFYEKNAPITNPSFDNRVKLVARRFL</sequence>
<dbReference type="GO" id="GO:0005794">
    <property type="term" value="C:Golgi apparatus"/>
    <property type="evidence" value="ECO:0007669"/>
    <property type="project" value="UniProtKB-SubCell"/>
</dbReference>
<dbReference type="Proteomes" id="UP000242381">
    <property type="component" value="Unassembled WGS sequence"/>
</dbReference>
<evidence type="ECO:0000256" key="4">
    <source>
        <dbReference type="ARBA" id="ARBA00022892"/>
    </source>
</evidence>
<evidence type="ECO:0000256" key="1">
    <source>
        <dbReference type="ARBA" id="ARBA00004555"/>
    </source>
</evidence>
<dbReference type="InterPro" id="IPR007233">
    <property type="entry name" value="TRAPPC"/>
</dbReference>
<dbReference type="InterPro" id="IPR011012">
    <property type="entry name" value="Longin-like_dom_sf"/>
</dbReference>
<keyword evidence="5 6" id="KW-0333">Golgi apparatus</keyword>
<comment type="similarity">
    <text evidence="6">Belongs to the TRAPP small subunits family.</text>
</comment>
<evidence type="ECO:0000256" key="5">
    <source>
        <dbReference type="ARBA" id="ARBA00023034"/>
    </source>
</evidence>
<accession>A0A1X0SGB8</accession>
<dbReference type="PANTHER" id="PTHR12403">
    <property type="entry name" value="TRAFFICKING PROTEIN PARTICLE COMPLEX SUBUNIT 2"/>
    <property type="match status" value="1"/>
</dbReference>
<dbReference type="SUPFAM" id="SSF64356">
    <property type="entry name" value="SNARE-like"/>
    <property type="match status" value="1"/>
</dbReference>
<comment type="subcellular location">
    <subcellularLocation>
        <location evidence="6">Endoplasmic reticulum</location>
    </subcellularLocation>
    <subcellularLocation>
        <location evidence="6">Golgi apparatus</location>
        <location evidence="6">cis-Golgi network</location>
    </subcellularLocation>
    <subcellularLocation>
        <location evidence="1">Golgi apparatus</location>
    </subcellularLocation>
</comment>
<dbReference type="OMA" id="FFQELHE"/>
<dbReference type="EMBL" id="KV921259">
    <property type="protein sequence ID" value="ORE23342.1"/>
    <property type="molecule type" value="Genomic_DNA"/>
</dbReference>
<dbReference type="GO" id="GO:0005783">
    <property type="term" value="C:endoplasmic reticulum"/>
    <property type="evidence" value="ECO:0007669"/>
    <property type="project" value="UniProtKB-SubCell"/>
</dbReference>
<name>A0A1X0SGB8_RHIZD</name>
<dbReference type="InterPro" id="IPR006722">
    <property type="entry name" value="Sedlin"/>
</dbReference>
<evidence type="ECO:0000313" key="7">
    <source>
        <dbReference type="EMBL" id="ORE23342.1"/>
    </source>
</evidence>
<evidence type="ECO:0000313" key="8">
    <source>
        <dbReference type="Proteomes" id="UP000242381"/>
    </source>
</evidence>
<comment type="subunit">
    <text evidence="6">Part of the multisubunit transport protein particle (TRAPP) complex.</text>
</comment>
<gene>
    <name evidence="7" type="ORF">BCV71DRAFT_46291</name>
</gene>
<dbReference type="SMART" id="SM01399">
    <property type="entry name" value="Sybindin"/>
    <property type="match status" value="1"/>
</dbReference>
<dbReference type="AlphaFoldDB" id="A0A1X0SGB8"/>
<keyword evidence="4 6" id="KW-0931">ER-Golgi transport</keyword>
<dbReference type="CDD" id="cd14825">
    <property type="entry name" value="TRAPPC2_sedlin"/>
    <property type="match status" value="1"/>
</dbReference>
<evidence type="ECO:0000256" key="6">
    <source>
        <dbReference type="RuleBase" id="RU366065"/>
    </source>
</evidence>
<dbReference type="GO" id="GO:0030008">
    <property type="term" value="C:TRAPP complex"/>
    <property type="evidence" value="ECO:0007669"/>
    <property type="project" value="UniProtKB-UniRule"/>
</dbReference>
<protein>
    <recommendedName>
        <fullName evidence="6">Trafficking protein particle complex subunit</fullName>
    </recommendedName>
</protein>
<dbReference type="GO" id="GO:0006888">
    <property type="term" value="P:endoplasmic reticulum to Golgi vesicle-mediated transport"/>
    <property type="evidence" value="ECO:0007669"/>
    <property type="project" value="UniProtKB-UniRule"/>
</dbReference>
<reference evidence="7 8" key="1">
    <citation type="journal article" date="2016" name="Proc. Natl. Acad. Sci. U.S.A.">
        <title>Lipid metabolic changes in an early divergent fungus govern the establishment of a mutualistic symbiosis with endobacteria.</title>
        <authorList>
            <person name="Lastovetsky O.A."/>
            <person name="Gaspar M.L."/>
            <person name="Mondo S.J."/>
            <person name="LaButti K.M."/>
            <person name="Sandor L."/>
            <person name="Grigoriev I.V."/>
            <person name="Henry S.A."/>
            <person name="Pawlowska T.E."/>
        </authorList>
    </citation>
    <scope>NUCLEOTIDE SEQUENCE [LARGE SCALE GENOMIC DNA]</scope>
    <source>
        <strain evidence="7 8">ATCC 11559</strain>
    </source>
</reference>
<organism evidence="7 8">
    <name type="scientific">Rhizopus microsporus</name>
    <dbReference type="NCBI Taxonomy" id="58291"/>
    <lineage>
        <taxon>Eukaryota</taxon>
        <taxon>Fungi</taxon>
        <taxon>Fungi incertae sedis</taxon>
        <taxon>Mucoromycota</taxon>
        <taxon>Mucoromycotina</taxon>
        <taxon>Mucoromycetes</taxon>
        <taxon>Mucorales</taxon>
        <taxon>Mucorineae</taxon>
        <taxon>Rhizopodaceae</taxon>
        <taxon>Rhizopus</taxon>
    </lineage>
</organism>
<dbReference type="Pfam" id="PF04628">
    <property type="entry name" value="Sedlin_N"/>
    <property type="match status" value="1"/>
</dbReference>
<evidence type="ECO:0000256" key="3">
    <source>
        <dbReference type="ARBA" id="ARBA00022824"/>
    </source>
</evidence>
<evidence type="ECO:0000256" key="2">
    <source>
        <dbReference type="ARBA" id="ARBA00022448"/>
    </source>
</evidence>
<keyword evidence="2 6" id="KW-0813">Transport</keyword>